<sequence>MSKAAPAFAAPSLVTLLDNDRYAAITSAAFDVREVRLISVKGTERLSEPFIYDVRFSSLRRMRSFAQAPGQRLTVGFKLKDHGTRYIDGFIQSLDYLGIDETRSPIYEARIVPWLSFLAQRQNSRCFQNMTSIQIVQTIFADHAAIANFTDRTGGAWLPTRPFCVQYHESDLNFISRLLEQDGIYYFFTHAERQHRLELVNRPSSHRPCDDSPIQTKLNLRPYRVQNDVIWDWREHASLQPGRVVLQSYDHEKPNTNLMAFTDVPEVKTGGVPIIDEVQAAARRGAGPSPVEHIQTDGGPFAKQREIFSFPGCYQERRAGEFHARVLAEEIACRRWRAHLKGSPRHLTTGSTFKAANPFEITDTDLAPREIDNYLAVAVTMSLTGDPEHGAHGDAGSSFFYEASIEAQLAVTQFRPPRVAMAPVINGPQTAVVVGRKGDIVTTDQFARIKVQFHWDRYGTNDEASSTWIRVAQDWAGKNYGGFVIPRIGQEVVVAFINGNPDWPLVTGCVYNAVNMPPEAVPDNAMRSTFKTRTENGRPDEFNELTFEDRKGREEVFMRAQRDYRLAVGDTHTIEVARRFALNMPMMPTPLPESAGALPPRPGGPGSRIEVTPEKISFVVNGPTGPQAIEITPTGIVLVGMTIGMMARGAITALPPPLPTQSPLATKTMAELAAAEAGLDPGGLV</sequence>
<feature type="domain" description="Gp5/Type VI secretion system Vgr C-terminal trimerisation" evidence="5">
    <location>
        <begin position="528"/>
        <end position="578"/>
    </location>
</feature>
<dbReference type="Gene3D" id="2.30.110.50">
    <property type="match status" value="1"/>
</dbReference>
<dbReference type="GO" id="GO:0005576">
    <property type="term" value="C:extracellular region"/>
    <property type="evidence" value="ECO:0007669"/>
    <property type="project" value="UniProtKB-SubCell"/>
</dbReference>
<reference evidence="6 7" key="1">
    <citation type="submission" date="2017-06" db="EMBL/GenBank/DDBJ databases">
        <authorList>
            <person name="Kim H.J."/>
            <person name="Triplett B.A."/>
        </authorList>
    </citation>
    <scope>NUCLEOTIDE SEQUENCE [LARGE SCALE GENOMIC DNA]</scope>
    <source>
        <strain evidence="6 7">B29T1</strain>
    </source>
</reference>
<dbReference type="InterPro" id="IPR006533">
    <property type="entry name" value="T6SS_Vgr_RhsGE"/>
</dbReference>
<dbReference type="PANTHER" id="PTHR32305">
    <property type="match status" value="1"/>
</dbReference>
<dbReference type="NCBIfam" id="TIGR01646">
    <property type="entry name" value="vgr_GE"/>
    <property type="match status" value="2"/>
</dbReference>
<dbReference type="SUPFAM" id="SSF69279">
    <property type="entry name" value="Phage tail proteins"/>
    <property type="match status" value="2"/>
</dbReference>
<feature type="domain" description="Gp5/Type VI secretion system Vgr protein OB-fold" evidence="4">
    <location>
        <begin position="440"/>
        <end position="511"/>
    </location>
</feature>
<evidence type="ECO:0000313" key="7">
    <source>
        <dbReference type="Proteomes" id="UP000197065"/>
    </source>
</evidence>
<evidence type="ECO:0000256" key="2">
    <source>
        <dbReference type="ARBA" id="ARBA00005558"/>
    </source>
</evidence>
<name>A0A212RQ57_9PROT</name>
<dbReference type="InterPro" id="IPR006531">
    <property type="entry name" value="Gp5/Vgr_OB"/>
</dbReference>
<comment type="similarity">
    <text evidence="2">Belongs to the VgrG protein family.</text>
</comment>
<dbReference type="AlphaFoldDB" id="A0A212RQ57"/>
<dbReference type="RefSeq" id="WP_165769634.1">
    <property type="nucleotide sequence ID" value="NZ_FYEH01000012.1"/>
</dbReference>
<keyword evidence="7" id="KW-1185">Reference proteome</keyword>
<dbReference type="SUPFAM" id="SSF69349">
    <property type="entry name" value="Phage fibre proteins"/>
    <property type="match status" value="1"/>
</dbReference>
<dbReference type="Pfam" id="PF05954">
    <property type="entry name" value="Phage_GPD"/>
    <property type="match status" value="1"/>
</dbReference>
<dbReference type="Proteomes" id="UP000197065">
    <property type="component" value="Unassembled WGS sequence"/>
</dbReference>
<dbReference type="Pfam" id="PF22178">
    <property type="entry name" value="Gp5_trimer_C"/>
    <property type="match status" value="1"/>
</dbReference>
<gene>
    <name evidence="6" type="ORF">SAMN07250955_11226</name>
</gene>
<dbReference type="InterPro" id="IPR037026">
    <property type="entry name" value="Vgr_OB-fold_dom_sf"/>
</dbReference>
<accession>A0A212RQ57</accession>
<dbReference type="PANTHER" id="PTHR32305:SF15">
    <property type="entry name" value="PROTEIN RHSA-RELATED"/>
    <property type="match status" value="1"/>
</dbReference>
<comment type="subcellular location">
    <subcellularLocation>
        <location evidence="1">Secreted</location>
    </subcellularLocation>
</comment>
<dbReference type="InterPro" id="IPR054030">
    <property type="entry name" value="Gp5_Vgr_C"/>
</dbReference>
<evidence type="ECO:0000256" key="1">
    <source>
        <dbReference type="ARBA" id="ARBA00004613"/>
    </source>
</evidence>
<dbReference type="SUPFAM" id="SSF69255">
    <property type="entry name" value="gp5 N-terminal domain-like"/>
    <property type="match status" value="1"/>
</dbReference>
<dbReference type="NCBIfam" id="TIGR03361">
    <property type="entry name" value="VI_Rhs_Vgr"/>
    <property type="match status" value="1"/>
</dbReference>
<dbReference type="Gene3D" id="3.55.50.10">
    <property type="entry name" value="Baseplate protein-like domains"/>
    <property type="match status" value="1"/>
</dbReference>
<proteinExistence type="inferred from homology"/>
<dbReference type="InterPro" id="IPR050708">
    <property type="entry name" value="T6SS_VgrG/RHS"/>
</dbReference>
<evidence type="ECO:0000259" key="4">
    <source>
        <dbReference type="Pfam" id="PF04717"/>
    </source>
</evidence>
<dbReference type="Gene3D" id="4.10.220.110">
    <property type="match status" value="1"/>
</dbReference>
<evidence type="ECO:0000313" key="6">
    <source>
        <dbReference type="EMBL" id="SNB74695.1"/>
    </source>
</evidence>
<keyword evidence="3" id="KW-0964">Secreted</keyword>
<dbReference type="EMBL" id="FYEH01000012">
    <property type="protein sequence ID" value="SNB74695.1"/>
    <property type="molecule type" value="Genomic_DNA"/>
</dbReference>
<dbReference type="Pfam" id="PF04717">
    <property type="entry name" value="Phage_base_V"/>
    <property type="match status" value="1"/>
</dbReference>
<evidence type="ECO:0000256" key="3">
    <source>
        <dbReference type="ARBA" id="ARBA00022525"/>
    </source>
</evidence>
<dbReference type="InterPro" id="IPR017847">
    <property type="entry name" value="T6SS_RhsGE_Vgr_subset"/>
</dbReference>
<dbReference type="Gene3D" id="2.40.50.230">
    <property type="entry name" value="Gp5 N-terminal domain"/>
    <property type="match status" value="1"/>
</dbReference>
<organism evidence="6 7">
    <name type="scientific">Arboricoccus pini</name>
    <dbReference type="NCBI Taxonomy" id="1963835"/>
    <lineage>
        <taxon>Bacteria</taxon>
        <taxon>Pseudomonadati</taxon>
        <taxon>Pseudomonadota</taxon>
        <taxon>Alphaproteobacteria</taxon>
        <taxon>Geminicoccales</taxon>
        <taxon>Geminicoccaceae</taxon>
        <taxon>Arboricoccus</taxon>
    </lineage>
</organism>
<evidence type="ECO:0000259" key="5">
    <source>
        <dbReference type="Pfam" id="PF22178"/>
    </source>
</evidence>
<protein>
    <submittedName>
        <fullName evidence="6">Type VI secretion system secreted protein VgrG</fullName>
    </submittedName>
</protein>